<dbReference type="EMBL" id="BGPR01000479">
    <property type="protein sequence ID" value="GBM22391.1"/>
    <property type="molecule type" value="Genomic_DNA"/>
</dbReference>
<comment type="caution">
    <text evidence="1">The sequence shown here is derived from an EMBL/GenBank/DDBJ whole genome shotgun (WGS) entry which is preliminary data.</text>
</comment>
<reference evidence="1 2" key="1">
    <citation type="journal article" date="2019" name="Sci. Rep.">
        <title>Orb-weaving spider Araneus ventricosus genome elucidates the spidroin gene catalogue.</title>
        <authorList>
            <person name="Kono N."/>
            <person name="Nakamura H."/>
            <person name="Ohtoshi R."/>
            <person name="Moran D.A.P."/>
            <person name="Shinohara A."/>
            <person name="Yoshida Y."/>
            <person name="Fujiwara M."/>
            <person name="Mori M."/>
            <person name="Tomita M."/>
            <person name="Arakawa K."/>
        </authorList>
    </citation>
    <scope>NUCLEOTIDE SEQUENCE [LARGE SCALE GENOMIC DNA]</scope>
</reference>
<dbReference type="Proteomes" id="UP000499080">
    <property type="component" value="Unassembled WGS sequence"/>
</dbReference>
<dbReference type="AlphaFoldDB" id="A0A4Y2E077"/>
<proteinExistence type="predicted"/>
<protein>
    <submittedName>
        <fullName evidence="1">Uncharacterized protein</fullName>
    </submittedName>
</protein>
<organism evidence="1 2">
    <name type="scientific">Araneus ventricosus</name>
    <name type="common">Orbweaver spider</name>
    <name type="synonym">Epeira ventricosa</name>
    <dbReference type="NCBI Taxonomy" id="182803"/>
    <lineage>
        <taxon>Eukaryota</taxon>
        <taxon>Metazoa</taxon>
        <taxon>Ecdysozoa</taxon>
        <taxon>Arthropoda</taxon>
        <taxon>Chelicerata</taxon>
        <taxon>Arachnida</taxon>
        <taxon>Araneae</taxon>
        <taxon>Araneomorphae</taxon>
        <taxon>Entelegynae</taxon>
        <taxon>Araneoidea</taxon>
        <taxon>Araneidae</taxon>
        <taxon>Araneus</taxon>
    </lineage>
</organism>
<sequence length="112" mass="12880">MAHRRLLSLSGKKPTSFIHLVPPRRLFCSRQLDTLTSQVMATPSTGTRLRLVAHNTEQKIHMQVIFFGKMSSPCCSLTYATDVLCVNEVLELKVLHLWTLLLLEKKWHCKYS</sequence>
<gene>
    <name evidence="1" type="ORF">AVEN_166649_1</name>
</gene>
<accession>A0A4Y2E077</accession>
<name>A0A4Y2E077_ARAVE</name>
<keyword evidence="2" id="KW-1185">Reference proteome</keyword>
<evidence type="ECO:0000313" key="2">
    <source>
        <dbReference type="Proteomes" id="UP000499080"/>
    </source>
</evidence>
<evidence type="ECO:0000313" key="1">
    <source>
        <dbReference type="EMBL" id="GBM22391.1"/>
    </source>
</evidence>